<gene>
    <name evidence="1" type="ORF">CDAR_423921</name>
</gene>
<sequence length="98" mass="11142">MERIHSFISAACQAKQYANALLIDSYISESMLATTESRSLHVGVAALTSDFSSGPRLRRRRVIFHGPSFEERNCYANCLKGEFQAVKEHLMVAETRWF</sequence>
<evidence type="ECO:0000313" key="2">
    <source>
        <dbReference type="Proteomes" id="UP001054837"/>
    </source>
</evidence>
<name>A0AAV4VEC1_9ARAC</name>
<reference evidence="1 2" key="1">
    <citation type="submission" date="2021-06" db="EMBL/GenBank/DDBJ databases">
        <title>Caerostris darwini draft genome.</title>
        <authorList>
            <person name="Kono N."/>
            <person name="Arakawa K."/>
        </authorList>
    </citation>
    <scope>NUCLEOTIDE SEQUENCE [LARGE SCALE GENOMIC DNA]</scope>
</reference>
<dbReference type="EMBL" id="BPLQ01012846">
    <property type="protein sequence ID" value="GIY68234.1"/>
    <property type="molecule type" value="Genomic_DNA"/>
</dbReference>
<organism evidence="1 2">
    <name type="scientific">Caerostris darwini</name>
    <dbReference type="NCBI Taxonomy" id="1538125"/>
    <lineage>
        <taxon>Eukaryota</taxon>
        <taxon>Metazoa</taxon>
        <taxon>Ecdysozoa</taxon>
        <taxon>Arthropoda</taxon>
        <taxon>Chelicerata</taxon>
        <taxon>Arachnida</taxon>
        <taxon>Araneae</taxon>
        <taxon>Araneomorphae</taxon>
        <taxon>Entelegynae</taxon>
        <taxon>Araneoidea</taxon>
        <taxon>Araneidae</taxon>
        <taxon>Caerostris</taxon>
    </lineage>
</organism>
<comment type="caution">
    <text evidence="1">The sequence shown here is derived from an EMBL/GenBank/DDBJ whole genome shotgun (WGS) entry which is preliminary data.</text>
</comment>
<dbReference type="Proteomes" id="UP001054837">
    <property type="component" value="Unassembled WGS sequence"/>
</dbReference>
<keyword evidence="2" id="KW-1185">Reference proteome</keyword>
<proteinExistence type="predicted"/>
<evidence type="ECO:0000313" key="1">
    <source>
        <dbReference type="EMBL" id="GIY68234.1"/>
    </source>
</evidence>
<dbReference type="AlphaFoldDB" id="A0AAV4VEC1"/>
<protein>
    <submittedName>
        <fullName evidence="1">Uncharacterized protein</fullName>
    </submittedName>
</protein>
<accession>A0AAV4VEC1</accession>